<organism evidence="1 2">
    <name type="scientific">Pseudotabrizicola alkalilacus</name>
    <dbReference type="NCBI Taxonomy" id="2305252"/>
    <lineage>
        <taxon>Bacteria</taxon>
        <taxon>Pseudomonadati</taxon>
        <taxon>Pseudomonadota</taxon>
        <taxon>Alphaproteobacteria</taxon>
        <taxon>Rhodobacterales</taxon>
        <taxon>Paracoccaceae</taxon>
        <taxon>Pseudotabrizicola</taxon>
    </lineage>
</organism>
<dbReference type="EMBL" id="QWEY01000012">
    <property type="protein sequence ID" value="RGP35718.1"/>
    <property type="molecule type" value="Genomic_DNA"/>
</dbReference>
<accession>A0A411YY58</accession>
<dbReference type="GO" id="GO:0016740">
    <property type="term" value="F:transferase activity"/>
    <property type="evidence" value="ECO:0007669"/>
    <property type="project" value="UniProtKB-KW"/>
</dbReference>
<proteinExistence type="predicted"/>
<keyword evidence="2" id="KW-1185">Reference proteome</keyword>
<name>A0A411YY58_9RHOB</name>
<dbReference type="OrthoDB" id="9780929at2"/>
<dbReference type="InterPro" id="IPR014942">
    <property type="entry name" value="AbiEii"/>
</dbReference>
<dbReference type="Pfam" id="PF08843">
    <property type="entry name" value="AbiEii"/>
    <property type="match status" value="1"/>
</dbReference>
<sequence>MPEDYFKLTDKDARDLLGAAALQVKRPDFLIEKDIWVVWSLNAIFSSSFSDSLVFKGGTSLSKAFHAINRFSEDLDITYNIRKLLNLEDDESDTPASRSASDKLRRRSDEALASWVEGQCMPHLQARLDEFGIGGGLIYEGGSDLRIVYPSRSQESGYVKPEVLLEFGGRSTAEPHNHHTISCDIAEHFKDISFPVAKASVMDAERTFWEKATAIYAFVVRDRLDAARQSRHWYDLMMLDDSGIANAAIQDDWLANQVAMHKSVFFRSAGVDYNAAINGAMRLVPEGEALKDLKSDYDKMISGGMIFGTPPEFDEVIQRCESISNRINRRGQPEP</sequence>
<evidence type="ECO:0000313" key="2">
    <source>
        <dbReference type="Proteomes" id="UP000284547"/>
    </source>
</evidence>
<dbReference type="Proteomes" id="UP000284547">
    <property type="component" value="Unassembled WGS sequence"/>
</dbReference>
<dbReference type="AlphaFoldDB" id="A0A411YY58"/>
<evidence type="ECO:0000313" key="1">
    <source>
        <dbReference type="EMBL" id="RGP35718.1"/>
    </source>
</evidence>
<dbReference type="RefSeq" id="WP_118155545.1">
    <property type="nucleotide sequence ID" value="NZ_QWEY01000012.1"/>
</dbReference>
<gene>
    <name evidence="1" type="ORF">D1012_18135</name>
</gene>
<reference evidence="1 2" key="1">
    <citation type="submission" date="2018-08" db="EMBL/GenBank/DDBJ databases">
        <title>Flavobacterium tibetense sp. nov., isolated from a wetland YonghuCo on Tibetan Plateau.</title>
        <authorList>
            <person name="Phurbu D."/>
            <person name="Lu H."/>
            <person name="Xing P."/>
        </authorList>
    </citation>
    <scope>NUCLEOTIDE SEQUENCE [LARGE SCALE GENOMIC DNA]</scope>
    <source>
        <strain evidence="1 2">DJC</strain>
    </source>
</reference>
<dbReference type="Gene3D" id="3.10.450.620">
    <property type="entry name" value="JHP933, nucleotidyltransferase-like core domain"/>
    <property type="match status" value="1"/>
</dbReference>
<keyword evidence="1" id="KW-0808">Transferase</keyword>
<protein>
    <submittedName>
        <fullName evidence="1">Nucleotidyl transferase AbiEii/AbiGii toxin family protein</fullName>
    </submittedName>
</protein>
<comment type="caution">
    <text evidence="1">The sequence shown here is derived from an EMBL/GenBank/DDBJ whole genome shotgun (WGS) entry which is preliminary data.</text>
</comment>